<name>A0AAD4WM29_PRUDU</name>
<protein>
    <submittedName>
        <fullName evidence="1">Uncharacterized protein</fullName>
    </submittedName>
</protein>
<dbReference type="EMBL" id="JAJFAZ020000002">
    <property type="protein sequence ID" value="KAI5345960.1"/>
    <property type="molecule type" value="Genomic_DNA"/>
</dbReference>
<dbReference type="Proteomes" id="UP001054821">
    <property type="component" value="Chromosome 2"/>
</dbReference>
<gene>
    <name evidence="1" type="ORF">L3X38_013837</name>
</gene>
<reference evidence="1 2" key="1">
    <citation type="journal article" date="2022" name="G3 (Bethesda)">
        <title>Whole-genome sequence and methylome profiling of the almond [Prunus dulcis (Mill.) D.A. Webb] cultivar 'Nonpareil'.</title>
        <authorList>
            <person name="D'Amico-Willman K.M."/>
            <person name="Ouma W.Z."/>
            <person name="Meulia T."/>
            <person name="Sideli G.M."/>
            <person name="Gradziel T.M."/>
            <person name="Fresnedo-Ramirez J."/>
        </authorList>
    </citation>
    <scope>NUCLEOTIDE SEQUENCE [LARGE SCALE GENOMIC DNA]</scope>
    <source>
        <strain evidence="1">Clone GOH B32 T37-40</strain>
    </source>
</reference>
<organism evidence="1 2">
    <name type="scientific">Prunus dulcis</name>
    <name type="common">Almond</name>
    <name type="synonym">Amygdalus dulcis</name>
    <dbReference type="NCBI Taxonomy" id="3755"/>
    <lineage>
        <taxon>Eukaryota</taxon>
        <taxon>Viridiplantae</taxon>
        <taxon>Streptophyta</taxon>
        <taxon>Embryophyta</taxon>
        <taxon>Tracheophyta</taxon>
        <taxon>Spermatophyta</taxon>
        <taxon>Magnoliopsida</taxon>
        <taxon>eudicotyledons</taxon>
        <taxon>Gunneridae</taxon>
        <taxon>Pentapetalae</taxon>
        <taxon>rosids</taxon>
        <taxon>fabids</taxon>
        <taxon>Rosales</taxon>
        <taxon>Rosaceae</taxon>
        <taxon>Amygdaloideae</taxon>
        <taxon>Amygdaleae</taxon>
        <taxon>Prunus</taxon>
    </lineage>
</organism>
<keyword evidence="2" id="KW-1185">Reference proteome</keyword>
<proteinExistence type="predicted"/>
<comment type="caution">
    <text evidence="1">The sequence shown here is derived from an EMBL/GenBank/DDBJ whole genome shotgun (WGS) entry which is preliminary data.</text>
</comment>
<sequence length="97" mass="11243">MFTNEQCNDLFALVHSDIALCPVRFVSEKPKPLHRREVREREALEIIVVFSNSQTWVLSSHLSSSVQRSSEGFPICKFFHPFSSGLIMRTWVILQLH</sequence>
<evidence type="ECO:0000313" key="1">
    <source>
        <dbReference type="EMBL" id="KAI5345960.1"/>
    </source>
</evidence>
<evidence type="ECO:0000313" key="2">
    <source>
        <dbReference type="Proteomes" id="UP001054821"/>
    </source>
</evidence>
<accession>A0AAD4WM29</accession>
<dbReference type="AlphaFoldDB" id="A0AAD4WM29"/>